<comment type="caution">
    <text evidence="7">The sequence shown here is derived from an EMBL/GenBank/DDBJ whole genome shotgun (WGS) entry which is preliminary data.</text>
</comment>
<feature type="transmembrane region" description="Helical" evidence="5">
    <location>
        <begin position="38"/>
        <end position="63"/>
    </location>
</feature>
<protein>
    <submittedName>
        <fullName evidence="7">Mechanosensitive ion channel</fullName>
    </submittedName>
</protein>
<dbReference type="Proteomes" id="UP000824112">
    <property type="component" value="Unassembled WGS sequence"/>
</dbReference>
<keyword evidence="4 5" id="KW-0472">Membrane</keyword>
<dbReference type="Gene3D" id="2.30.30.60">
    <property type="match status" value="1"/>
</dbReference>
<feature type="transmembrane region" description="Helical" evidence="5">
    <location>
        <begin position="83"/>
        <end position="104"/>
    </location>
</feature>
<evidence type="ECO:0000256" key="1">
    <source>
        <dbReference type="ARBA" id="ARBA00004370"/>
    </source>
</evidence>
<evidence type="ECO:0000256" key="2">
    <source>
        <dbReference type="ARBA" id="ARBA00022692"/>
    </source>
</evidence>
<dbReference type="InterPro" id="IPR030192">
    <property type="entry name" value="YbdG"/>
</dbReference>
<evidence type="ECO:0000256" key="4">
    <source>
        <dbReference type="ARBA" id="ARBA00023136"/>
    </source>
</evidence>
<dbReference type="GO" id="GO:0005886">
    <property type="term" value="C:plasma membrane"/>
    <property type="evidence" value="ECO:0007669"/>
    <property type="project" value="TreeGrafter"/>
</dbReference>
<feature type="domain" description="Mechanosensitive ion channel MscS" evidence="6">
    <location>
        <begin position="200"/>
        <end position="268"/>
    </location>
</feature>
<comment type="subcellular location">
    <subcellularLocation>
        <location evidence="1">Membrane</location>
    </subcellularLocation>
</comment>
<feature type="transmembrane region" description="Helical" evidence="5">
    <location>
        <begin position="181"/>
        <end position="198"/>
    </location>
</feature>
<reference evidence="7" key="1">
    <citation type="submission" date="2020-10" db="EMBL/GenBank/DDBJ databases">
        <authorList>
            <person name="Gilroy R."/>
        </authorList>
    </citation>
    <scope>NUCLEOTIDE SEQUENCE</scope>
    <source>
        <strain evidence="7">CHK158-818</strain>
    </source>
</reference>
<evidence type="ECO:0000259" key="6">
    <source>
        <dbReference type="Pfam" id="PF00924"/>
    </source>
</evidence>
<evidence type="ECO:0000313" key="7">
    <source>
        <dbReference type="EMBL" id="HIU56065.1"/>
    </source>
</evidence>
<keyword evidence="3 5" id="KW-1133">Transmembrane helix</keyword>
<feature type="transmembrane region" description="Helical" evidence="5">
    <location>
        <begin position="119"/>
        <end position="138"/>
    </location>
</feature>
<proteinExistence type="predicted"/>
<name>A0A9D1M915_9BACT</name>
<evidence type="ECO:0000313" key="8">
    <source>
        <dbReference type="Proteomes" id="UP000824112"/>
    </source>
</evidence>
<dbReference type="GO" id="GO:0008381">
    <property type="term" value="F:mechanosensitive monoatomic ion channel activity"/>
    <property type="evidence" value="ECO:0007669"/>
    <property type="project" value="InterPro"/>
</dbReference>
<dbReference type="AlphaFoldDB" id="A0A9D1M915"/>
<dbReference type="Pfam" id="PF00924">
    <property type="entry name" value="MS_channel_2nd"/>
    <property type="match status" value="1"/>
</dbReference>
<reference evidence="7" key="2">
    <citation type="journal article" date="2021" name="PeerJ">
        <title>Extensive microbial diversity within the chicken gut microbiome revealed by metagenomics and culture.</title>
        <authorList>
            <person name="Gilroy R."/>
            <person name="Ravi A."/>
            <person name="Getino M."/>
            <person name="Pursley I."/>
            <person name="Horton D.L."/>
            <person name="Alikhan N.F."/>
            <person name="Baker D."/>
            <person name="Gharbi K."/>
            <person name="Hall N."/>
            <person name="Watson M."/>
            <person name="Adriaenssens E.M."/>
            <person name="Foster-Nyarko E."/>
            <person name="Jarju S."/>
            <person name="Secka A."/>
            <person name="Antonio M."/>
            <person name="Oren A."/>
            <person name="Chaudhuri R.R."/>
            <person name="La Ragione R."/>
            <person name="Hildebrand F."/>
            <person name="Pallen M.J."/>
        </authorList>
    </citation>
    <scope>NUCLEOTIDE SEQUENCE</scope>
    <source>
        <strain evidence="7">CHK158-818</strain>
    </source>
</reference>
<feature type="transmembrane region" description="Helical" evidence="5">
    <location>
        <begin position="158"/>
        <end position="175"/>
    </location>
</feature>
<dbReference type="InterPro" id="IPR006685">
    <property type="entry name" value="MscS_channel_2nd"/>
</dbReference>
<dbReference type="PANTHER" id="PTHR30414">
    <property type="entry name" value="MINICONDUCTANCE MECHANOSENSITIVE CHANNEL YBDG"/>
    <property type="match status" value="1"/>
</dbReference>
<accession>A0A9D1M915</accession>
<dbReference type="GO" id="GO:0071470">
    <property type="term" value="P:cellular response to osmotic stress"/>
    <property type="evidence" value="ECO:0007669"/>
    <property type="project" value="InterPro"/>
</dbReference>
<evidence type="ECO:0000256" key="3">
    <source>
        <dbReference type="ARBA" id="ARBA00022989"/>
    </source>
</evidence>
<sequence length="454" mass="51235">MDKIEHSYRFAQSLQDNIKTLLQHAGLSAELTEKLDPILYIGLIILLSFLLAWGIKLILVFPVKRLLQYKKIKSLKILMKRNLFSHLSWIIPPLVVIPLLSFALKNDPELFHLLEKICWIAFICALFSTINSLIYICWDIISQTDQLRSRPMKGMMQIVQGIFFFIALIIIFSIILDKSPVTLITGLGAFAAVLMLIFKDSILGFVAGVQLGQNDMVRIGDWIVMPNNMANGVVTDITLNTVKIQNFDNTIVTVPPYSLISGAFQNWRGMSDSGGRRIMRSFNIDLNTVHFCTPEMLEELKTIPLLKSYIEKKQEQQAQGKVMNTENSAGLVNGTIETNLGLFRAYLTLYLKQHPFVNQSLTLMVRTLEPDDNGIPLQIYCFSSNKVWESYESIQDEILEHTAAMMPRFELYPFQNASGRDYINSALITAGRSVSDLSGIPSGTLKNKTADKPS</sequence>
<gene>
    <name evidence="7" type="ORF">IAB03_09715</name>
</gene>
<dbReference type="EMBL" id="DVNA01000223">
    <property type="protein sequence ID" value="HIU56065.1"/>
    <property type="molecule type" value="Genomic_DNA"/>
</dbReference>
<dbReference type="InterPro" id="IPR023408">
    <property type="entry name" value="MscS_beta-dom_sf"/>
</dbReference>
<keyword evidence="2 5" id="KW-0812">Transmembrane</keyword>
<evidence type="ECO:0000256" key="5">
    <source>
        <dbReference type="SAM" id="Phobius"/>
    </source>
</evidence>
<dbReference type="InterPro" id="IPR010920">
    <property type="entry name" value="LSM_dom_sf"/>
</dbReference>
<organism evidence="7 8">
    <name type="scientific">Candidatus Gallibacteroides avistercoris</name>
    <dbReference type="NCBI Taxonomy" id="2840833"/>
    <lineage>
        <taxon>Bacteria</taxon>
        <taxon>Pseudomonadati</taxon>
        <taxon>Bacteroidota</taxon>
        <taxon>Bacteroidia</taxon>
        <taxon>Bacteroidales</taxon>
        <taxon>Bacteroidaceae</taxon>
        <taxon>Bacteroidaceae incertae sedis</taxon>
        <taxon>Candidatus Gallibacteroides</taxon>
    </lineage>
</organism>
<dbReference type="PANTHER" id="PTHR30414:SF0">
    <property type="entry name" value="MINICONDUCTANCE MECHANOSENSITIVE CHANNEL YBDG"/>
    <property type="match status" value="1"/>
</dbReference>
<dbReference type="SUPFAM" id="SSF50182">
    <property type="entry name" value="Sm-like ribonucleoproteins"/>
    <property type="match status" value="1"/>
</dbReference>